<keyword evidence="3" id="KW-0547">Nucleotide-binding</keyword>
<protein>
    <submittedName>
        <fullName evidence="6">Peptide ABC transporter substrate-binding protein</fullName>
    </submittedName>
</protein>
<dbReference type="InterPro" id="IPR050319">
    <property type="entry name" value="ABC_transp_ATP-bind"/>
</dbReference>
<evidence type="ECO:0000259" key="5">
    <source>
        <dbReference type="PROSITE" id="PS50893"/>
    </source>
</evidence>
<dbReference type="InterPro" id="IPR027417">
    <property type="entry name" value="P-loop_NTPase"/>
</dbReference>
<dbReference type="Gene3D" id="3.40.50.300">
    <property type="entry name" value="P-loop containing nucleotide triphosphate hydrolases"/>
    <property type="match status" value="1"/>
</dbReference>
<reference evidence="6 7" key="1">
    <citation type="journal article" date="2019" name="Sci. Rep.">
        <title>Sulfobacillus thermotolerans: new insights into resistance and metabolic capacities of acidophilic chemolithotrophs.</title>
        <authorList>
            <person name="Panyushkina A.E."/>
            <person name="Babenko V.V."/>
            <person name="Nikitina A.S."/>
            <person name="Selezneva O.V."/>
            <person name="Tsaplina I.A."/>
            <person name="Letarova M.A."/>
            <person name="Kostryukova E.S."/>
            <person name="Letarov A.V."/>
        </authorList>
    </citation>
    <scope>NUCLEOTIDE SEQUENCE [LARGE SCALE GENOMIC DNA]</scope>
    <source>
        <strain evidence="6 7">Kr1</strain>
    </source>
</reference>
<dbReference type="PROSITE" id="PS00211">
    <property type="entry name" value="ABC_TRANSPORTER_1"/>
    <property type="match status" value="1"/>
</dbReference>
<evidence type="ECO:0000256" key="4">
    <source>
        <dbReference type="ARBA" id="ARBA00022840"/>
    </source>
</evidence>
<evidence type="ECO:0000256" key="2">
    <source>
        <dbReference type="ARBA" id="ARBA00022448"/>
    </source>
</evidence>
<comment type="similarity">
    <text evidence="1">Belongs to the ABC transporter superfamily.</text>
</comment>
<feature type="domain" description="ABC transporter" evidence="5">
    <location>
        <begin position="14"/>
        <end position="264"/>
    </location>
</feature>
<evidence type="ECO:0000256" key="3">
    <source>
        <dbReference type="ARBA" id="ARBA00022741"/>
    </source>
</evidence>
<dbReference type="SMART" id="SM00382">
    <property type="entry name" value="AAA"/>
    <property type="match status" value="1"/>
</dbReference>
<dbReference type="EMBL" id="CP019454">
    <property type="protein sequence ID" value="AUW94024.1"/>
    <property type="molecule type" value="Genomic_DNA"/>
</dbReference>
<dbReference type="SUPFAM" id="SSF52540">
    <property type="entry name" value="P-loop containing nucleoside triphosphate hydrolases"/>
    <property type="match status" value="1"/>
</dbReference>
<dbReference type="Pfam" id="PF00005">
    <property type="entry name" value="ABC_tran"/>
    <property type="match status" value="1"/>
</dbReference>
<dbReference type="PANTHER" id="PTHR43776">
    <property type="entry name" value="TRANSPORT ATP-BINDING PROTEIN"/>
    <property type="match status" value="1"/>
</dbReference>
<dbReference type="Pfam" id="PF08352">
    <property type="entry name" value="oligo_HPY"/>
    <property type="match status" value="1"/>
</dbReference>
<dbReference type="NCBIfam" id="NF008453">
    <property type="entry name" value="PRK11308.1"/>
    <property type="match status" value="1"/>
</dbReference>
<dbReference type="InterPro" id="IPR013563">
    <property type="entry name" value="Oligopep_ABC_C"/>
</dbReference>
<gene>
    <name evidence="6" type="ORF">BXT84_08735</name>
</gene>
<accession>A0ABM6RRG7</accession>
<dbReference type="PANTHER" id="PTHR43776:SF7">
    <property type="entry name" value="D,D-DIPEPTIDE TRANSPORT ATP-BINDING PROTEIN DDPF-RELATED"/>
    <property type="match status" value="1"/>
</dbReference>
<dbReference type="RefSeq" id="WP_103373824.1">
    <property type="nucleotide sequence ID" value="NZ_CP133983.1"/>
</dbReference>
<dbReference type="InterPro" id="IPR003593">
    <property type="entry name" value="AAA+_ATPase"/>
</dbReference>
<keyword evidence="4" id="KW-0067">ATP-binding</keyword>
<dbReference type="InterPro" id="IPR003439">
    <property type="entry name" value="ABC_transporter-like_ATP-bd"/>
</dbReference>
<proteinExistence type="inferred from homology"/>
<name>A0ABM6RRG7_9FIRM</name>
<dbReference type="Proteomes" id="UP000325292">
    <property type="component" value="Chromosome"/>
</dbReference>
<keyword evidence="2" id="KW-0813">Transport</keyword>
<dbReference type="NCBIfam" id="TIGR01727">
    <property type="entry name" value="oligo_HPY"/>
    <property type="match status" value="1"/>
</dbReference>
<dbReference type="PROSITE" id="PS50893">
    <property type="entry name" value="ABC_TRANSPORTER_2"/>
    <property type="match status" value="1"/>
</dbReference>
<evidence type="ECO:0000313" key="6">
    <source>
        <dbReference type="EMBL" id="AUW94024.1"/>
    </source>
</evidence>
<dbReference type="CDD" id="cd03257">
    <property type="entry name" value="ABC_NikE_OppD_transporters"/>
    <property type="match status" value="1"/>
</dbReference>
<sequence length="329" mass="37113">MSAVMENQPHEVLMEVRDLTKYFPITGGLFSRVVGHVKAVDGVSFDLRRGETLGLVGESGCGKTTTGRAVLRLIEPTSGTIKFEGQDITHYNKQQMRALRRQMQIIFQDPFGSLNPRMSVEQIIEEPLVIHHMGNRKEREARVRELLDVVGLASYHMRRYPHEFSGGQRQRIGIARALALNPKLIVADEPVSALDVSIQSQILNLLEDLQAEFGLTYLFIAHGLNVIRHISDRVGVMYLGAMAEIASSEDIYRKPLHPYTEALFSAIPIPNPDIKRERIILQGDVPSPVNPPSGCRFHTRCPIAQEKCRVERPVLKESEPDHWVACHFR</sequence>
<organism evidence="6 7">
    <name type="scientific">Sulfobacillus thermotolerans</name>
    <dbReference type="NCBI Taxonomy" id="338644"/>
    <lineage>
        <taxon>Bacteria</taxon>
        <taxon>Bacillati</taxon>
        <taxon>Bacillota</taxon>
        <taxon>Clostridia</taxon>
        <taxon>Eubacteriales</taxon>
        <taxon>Clostridiales Family XVII. Incertae Sedis</taxon>
        <taxon>Sulfobacillus</taxon>
    </lineage>
</organism>
<evidence type="ECO:0000313" key="7">
    <source>
        <dbReference type="Proteomes" id="UP000325292"/>
    </source>
</evidence>
<keyword evidence="7" id="KW-1185">Reference proteome</keyword>
<evidence type="ECO:0000256" key="1">
    <source>
        <dbReference type="ARBA" id="ARBA00005417"/>
    </source>
</evidence>
<dbReference type="InterPro" id="IPR017871">
    <property type="entry name" value="ABC_transporter-like_CS"/>
</dbReference>